<keyword evidence="5" id="KW-0408">Iron</keyword>
<dbReference type="STRING" id="570156.AOG27_10895"/>
<keyword evidence="2" id="KW-0831">Ubiquinone biosynthesis</keyword>
<keyword evidence="4" id="KW-0560">Oxidoreductase</keyword>
<sequence length="171" mass="19854">MISKEVARIVRVDHAGEFGAISIYKAQLFVAKFLYQDISVQLKEMLNHEIEHFKTFDCWLKEHKVRHCHAIWFWSLGGYCLGLITALFGRKAIWVCTEAVESTVLHHLEWQLSYLEKNNKSAYQTVLSIQQDEIEHQNLGKVNGSSSLYYSPIRLVVKHSTKFAIWLSTKL</sequence>
<dbReference type="RefSeq" id="WP_054553046.1">
    <property type="nucleotide sequence ID" value="NZ_LJTC01000006.1"/>
</dbReference>
<keyword evidence="8" id="KW-0812">Transmembrane</keyword>
<dbReference type="PANTHER" id="PTHR11237">
    <property type="entry name" value="COENZYME Q10 BIOSYNTHESIS PROTEIN 7"/>
    <property type="match status" value="1"/>
</dbReference>
<comment type="caution">
    <text evidence="9">The sequence shown here is derived from an EMBL/GenBank/DDBJ whole genome shotgun (WGS) entry which is preliminary data.</text>
</comment>
<evidence type="ECO:0000256" key="8">
    <source>
        <dbReference type="SAM" id="Phobius"/>
    </source>
</evidence>
<comment type="pathway">
    <text evidence="1">Cofactor biosynthesis; ubiquinone biosynthesis.</text>
</comment>
<dbReference type="EMBL" id="LJTC01000006">
    <property type="protein sequence ID" value="KPM83587.1"/>
    <property type="molecule type" value="Genomic_DNA"/>
</dbReference>
<dbReference type="PANTHER" id="PTHR11237:SF4">
    <property type="entry name" value="5-DEMETHOXYUBIQUINONE HYDROXYLASE, MITOCHONDRIAL"/>
    <property type="match status" value="1"/>
</dbReference>
<evidence type="ECO:0000256" key="5">
    <source>
        <dbReference type="ARBA" id="ARBA00023004"/>
    </source>
</evidence>
<dbReference type="Proteomes" id="UP000050378">
    <property type="component" value="Unassembled WGS sequence"/>
</dbReference>
<evidence type="ECO:0000256" key="2">
    <source>
        <dbReference type="ARBA" id="ARBA00022688"/>
    </source>
</evidence>
<dbReference type="Pfam" id="PF03232">
    <property type="entry name" value="COQ7"/>
    <property type="match status" value="1"/>
</dbReference>
<dbReference type="InterPro" id="IPR011566">
    <property type="entry name" value="Ubq_synth_Coq7"/>
</dbReference>
<keyword evidence="8" id="KW-1133">Transmembrane helix</keyword>
<keyword evidence="6" id="KW-0503">Monooxygenase</keyword>
<dbReference type="AlphaFoldDB" id="A0A0P7D4Y6"/>
<evidence type="ECO:0000313" key="9">
    <source>
        <dbReference type="EMBL" id="KPM83587.1"/>
    </source>
</evidence>
<evidence type="ECO:0000313" key="10">
    <source>
        <dbReference type="Proteomes" id="UP000050378"/>
    </source>
</evidence>
<proteinExistence type="predicted"/>
<keyword evidence="7 8" id="KW-0472">Membrane</keyword>
<evidence type="ECO:0000256" key="3">
    <source>
        <dbReference type="ARBA" id="ARBA00022723"/>
    </source>
</evidence>
<dbReference type="CDD" id="cd01042">
    <property type="entry name" value="DMQH"/>
    <property type="match status" value="1"/>
</dbReference>
<dbReference type="SUPFAM" id="SSF47240">
    <property type="entry name" value="Ferritin-like"/>
    <property type="match status" value="1"/>
</dbReference>
<gene>
    <name evidence="9" type="ORF">AOG27_10895</name>
</gene>
<dbReference type="GO" id="GO:0008682">
    <property type="term" value="F:3-demethoxyubiquinol 3-hydroxylase activity"/>
    <property type="evidence" value="ECO:0007669"/>
    <property type="project" value="TreeGrafter"/>
</dbReference>
<dbReference type="GO" id="GO:0006744">
    <property type="term" value="P:ubiquinone biosynthetic process"/>
    <property type="evidence" value="ECO:0007669"/>
    <property type="project" value="UniProtKB-KW"/>
</dbReference>
<evidence type="ECO:0000256" key="4">
    <source>
        <dbReference type="ARBA" id="ARBA00023002"/>
    </source>
</evidence>
<protein>
    <recommendedName>
        <fullName evidence="11">Ubiquinone biosynthesis monooxygenase Coq7</fullName>
    </recommendedName>
</protein>
<evidence type="ECO:0000256" key="1">
    <source>
        <dbReference type="ARBA" id="ARBA00004749"/>
    </source>
</evidence>
<dbReference type="OrthoDB" id="7559360at2"/>
<dbReference type="GO" id="GO:0046872">
    <property type="term" value="F:metal ion binding"/>
    <property type="evidence" value="ECO:0007669"/>
    <property type="project" value="UniProtKB-KW"/>
</dbReference>
<evidence type="ECO:0008006" key="11">
    <source>
        <dbReference type="Google" id="ProtNLM"/>
    </source>
</evidence>
<accession>A0A0P7D4Y6</accession>
<dbReference type="InterPro" id="IPR009078">
    <property type="entry name" value="Ferritin-like_SF"/>
</dbReference>
<feature type="transmembrane region" description="Helical" evidence="8">
    <location>
        <begin position="71"/>
        <end position="89"/>
    </location>
</feature>
<reference evidence="9 10" key="1">
    <citation type="submission" date="2015-09" db="EMBL/GenBank/DDBJ databases">
        <title>Draft Genome Sequence of Pseudoalteromonas lipolytica UCD-48B.</title>
        <authorList>
            <person name="Krusor M."/>
            <person name="Coil D.A."/>
            <person name="Lang J.M."/>
            <person name="Eisen J.A."/>
            <person name="Alexiev A."/>
        </authorList>
    </citation>
    <scope>NUCLEOTIDE SEQUENCE [LARGE SCALE GENOMIC DNA]</scope>
    <source>
        <strain evidence="9 10">UCD-48B</strain>
    </source>
</reference>
<evidence type="ECO:0000256" key="6">
    <source>
        <dbReference type="ARBA" id="ARBA00023033"/>
    </source>
</evidence>
<name>A0A0P7D4Y6_9GAMM</name>
<keyword evidence="3" id="KW-0479">Metal-binding</keyword>
<evidence type="ECO:0000256" key="7">
    <source>
        <dbReference type="ARBA" id="ARBA00023136"/>
    </source>
</evidence>
<dbReference type="PATRIC" id="fig|570156.3.peg.3264"/>
<organism evidence="9 10">
    <name type="scientific">Pseudoalteromonas lipolytica</name>
    <dbReference type="NCBI Taxonomy" id="570156"/>
    <lineage>
        <taxon>Bacteria</taxon>
        <taxon>Pseudomonadati</taxon>
        <taxon>Pseudomonadota</taxon>
        <taxon>Gammaproteobacteria</taxon>
        <taxon>Alteromonadales</taxon>
        <taxon>Pseudoalteromonadaceae</taxon>
        <taxon>Pseudoalteromonas</taxon>
    </lineage>
</organism>